<dbReference type="RefSeq" id="WP_231005232.1">
    <property type="nucleotide sequence ID" value="NZ_JAJNEC010000005.1"/>
</dbReference>
<dbReference type="Gene3D" id="3.30.930.10">
    <property type="entry name" value="Bira Bifunctional Protein, Domain 2"/>
    <property type="match status" value="1"/>
</dbReference>
<keyword evidence="1 3" id="KW-0436">Ligase</keyword>
<dbReference type="SUPFAM" id="SSF55681">
    <property type="entry name" value="Class II aaRS and biotin synthetases"/>
    <property type="match status" value="1"/>
</dbReference>
<evidence type="ECO:0000313" key="3">
    <source>
        <dbReference type="EMBL" id="MCD2423975.1"/>
    </source>
</evidence>
<feature type="domain" description="BPL/LPL catalytic" evidence="2">
    <location>
        <begin position="9"/>
        <end position="189"/>
    </location>
</feature>
<comment type="caution">
    <text evidence="3">The sequence shown here is derived from an EMBL/GenBank/DDBJ whole genome shotgun (WGS) entry which is preliminary data.</text>
</comment>
<dbReference type="Pfam" id="PF03099">
    <property type="entry name" value="BPL_LplA_LipB"/>
    <property type="match status" value="1"/>
</dbReference>
<dbReference type="PANTHER" id="PTHR12835:SF5">
    <property type="entry name" value="BIOTIN--PROTEIN LIGASE"/>
    <property type="match status" value="1"/>
</dbReference>
<dbReference type="PANTHER" id="PTHR12835">
    <property type="entry name" value="BIOTIN PROTEIN LIGASE"/>
    <property type="match status" value="1"/>
</dbReference>
<sequence length="257" mass="28814">MTQKKADASQIPAVIELPQVDSTNNYALSRIREGLAYHGMGVFAHEQLAGKGQRGKKWVTASGQNIHLSLIIAPKGLELAQLFALSAMIAVETRAFLADLATGNWFIKWPNDIYFQDRKAVGMLIENIITGQKWNWAVAGIGININQDHFPEELKQAVSLKQVTGKSYDCLELANELARRIFNRFNALETGFEATFALVLEQYNRFLYKRNEPVIFRDEQGTVFPAVVKAVNSQGRLLLEGAPKPMYDFGALSWLIR</sequence>
<dbReference type="InterPro" id="IPR004143">
    <property type="entry name" value="BPL_LPL_catalytic"/>
</dbReference>
<evidence type="ECO:0000256" key="1">
    <source>
        <dbReference type="ARBA" id="ARBA00022598"/>
    </source>
</evidence>
<gene>
    <name evidence="3" type="ORF">LQ567_14450</name>
</gene>
<dbReference type="InterPro" id="IPR045864">
    <property type="entry name" value="aa-tRNA-synth_II/BPL/LPL"/>
</dbReference>
<dbReference type="InterPro" id="IPR004408">
    <property type="entry name" value="Biotin_CoA_COase_ligase"/>
</dbReference>
<dbReference type="EMBL" id="JAJNEC010000005">
    <property type="protein sequence ID" value="MCD2423975.1"/>
    <property type="molecule type" value="Genomic_DNA"/>
</dbReference>
<evidence type="ECO:0000259" key="2">
    <source>
        <dbReference type="PROSITE" id="PS51733"/>
    </source>
</evidence>
<dbReference type="Proteomes" id="UP001199816">
    <property type="component" value="Unassembled WGS sequence"/>
</dbReference>
<name>A0ABS8PSB6_9BACT</name>
<dbReference type="EC" id="6.3.4.15" evidence="3"/>
<organism evidence="3 4">
    <name type="scientific">Niabella pedocola</name>
    <dbReference type="NCBI Taxonomy" id="1752077"/>
    <lineage>
        <taxon>Bacteria</taxon>
        <taxon>Pseudomonadati</taxon>
        <taxon>Bacteroidota</taxon>
        <taxon>Chitinophagia</taxon>
        <taxon>Chitinophagales</taxon>
        <taxon>Chitinophagaceae</taxon>
        <taxon>Niabella</taxon>
    </lineage>
</organism>
<dbReference type="PROSITE" id="PS51733">
    <property type="entry name" value="BPL_LPL_CATALYTIC"/>
    <property type="match status" value="1"/>
</dbReference>
<evidence type="ECO:0000313" key="4">
    <source>
        <dbReference type="Proteomes" id="UP001199816"/>
    </source>
</evidence>
<proteinExistence type="predicted"/>
<reference evidence="3 4" key="1">
    <citation type="submission" date="2021-11" db="EMBL/GenBank/DDBJ databases">
        <title>Genomic of Niabella pedocola.</title>
        <authorList>
            <person name="Wu T."/>
        </authorList>
    </citation>
    <scope>NUCLEOTIDE SEQUENCE [LARGE SCALE GENOMIC DNA]</scope>
    <source>
        <strain evidence="3 4">JCM 31011</strain>
    </source>
</reference>
<dbReference type="NCBIfam" id="TIGR00121">
    <property type="entry name" value="birA_ligase"/>
    <property type="match status" value="1"/>
</dbReference>
<protein>
    <submittedName>
        <fullName evidence="3">Biotin--[acetyl-CoA-carboxylase] ligase</fullName>
        <ecNumber evidence="3">6.3.4.15</ecNumber>
    </submittedName>
</protein>
<keyword evidence="4" id="KW-1185">Reference proteome</keyword>
<dbReference type="GO" id="GO:0004077">
    <property type="term" value="F:biotin--[biotin carboxyl-carrier protein] ligase activity"/>
    <property type="evidence" value="ECO:0007669"/>
    <property type="project" value="UniProtKB-EC"/>
</dbReference>
<accession>A0ABS8PSB6</accession>
<dbReference type="CDD" id="cd16442">
    <property type="entry name" value="BPL"/>
    <property type="match status" value="1"/>
</dbReference>